<organism evidence="1 2">
    <name type="scientific">Mycena metata</name>
    <dbReference type="NCBI Taxonomy" id="1033252"/>
    <lineage>
        <taxon>Eukaryota</taxon>
        <taxon>Fungi</taxon>
        <taxon>Dikarya</taxon>
        <taxon>Basidiomycota</taxon>
        <taxon>Agaricomycotina</taxon>
        <taxon>Agaricomycetes</taxon>
        <taxon>Agaricomycetidae</taxon>
        <taxon>Agaricales</taxon>
        <taxon>Marasmiineae</taxon>
        <taxon>Mycenaceae</taxon>
        <taxon>Mycena</taxon>
    </lineage>
</organism>
<name>A0AAD7H0W7_9AGAR</name>
<keyword evidence="2" id="KW-1185">Reference proteome</keyword>
<dbReference type="EMBL" id="JARKIB010000419">
    <property type="protein sequence ID" value="KAJ7709386.1"/>
    <property type="molecule type" value="Genomic_DNA"/>
</dbReference>
<comment type="caution">
    <text evidence="1">The sequence shown here is derived from an EMBL/GenBank/DDBJ whole genome shotgun (WGS) entry which is preliminary data.</text>
</comment>
<accession>A0AAD7H0W7</accession>
<evidence type="ECO:0000313" key="2">
    <source>
        <dbReference type="Proteomes" id="UP001215598"/>
    </source>
</evidence>
<sequence length="295" mass="31278">MPATAAGAEGGGGVCILRNLRALHATEKRQHRSPAMPHPRGSCSVRVYVNSARATPLMWGCGGYGDGGEAHTATRGIRGCRGWGKGKGNVVVDGKTRRVVGLAIGAGGDASWAGRDRYDTDLGPLQRLARGITNIDNVETRASMSMRFGAEIYELSEMLIENGFLGEVKLRRPLIWCTCTLLCALIFALCELWLCPNNDLVMLNWSEQEIGKLTTANGELTVALIASNDTLIVANDALIAANDALIAANDALTAAKDALIASSDRPVVLTGKPTVSDDELTVSADAMTVPNELME</sequence>
<proteinExistence type="predicted"/>
<gene>
    <name evidence="1" type="ORF">B0H16DRAFT_1480948</name>
</gene>
<reference evidence="1" key="1">
    <citation type="submission" date="2023-03" db="EMBL/GenBank/DDBJ databases">
        <title>Massive genome expansion in bonnet fungi (Mycena s.s.) driven by repeated elements and novel gene families across ecological guilds.</title>
        <authorList>
            <consortium name="Lawrence Berkeley National Laboratory"/>
            <person name="Harder C.B."/>
            <person name="Miyauchi S."/>
            <person name="Viragh M."/>
            <person name="Kuo A."/>
            <person name="Thoen E."/>
            <person name="Andreopoulos B."/>
            <person name="Lu D."/>
            <person name="Skrede I."/>
            <person name="Drula E."/>
            <person name="Henrissat B."/>
            <person name="Morin E."/>
            <person name="Kohler A."/>
            <person name="Barry K."/>
            <person name="LaButti K."/>
            <person name="Morin E."/>
            <person name="Salamov A."/>
            <person name="Lipzen A."/>
            <person name="Mereny Z."/>
            <person name="Hegedus B."/>
            <person name="Baldrian P."/>
            <person name="Stursova M."/>
            <person name="Weitz H."/>
            <person name="Taylor A."/>
            <person name="Grigoriev I.V."/>
            <person name="Nagy L.G."/>
            <person name="Martin F."/>
            <person name="Kauserud H."/>
        </authorList>
    </citation>
    <scope>NUCLEOTIDE SEQUENCE</scope>
    <source>
        <strain evidence="1">CBHHK182m</strain>
    </source>
</reference>
<dbReference type="Proteomes" id="UP001215598">
    <property type="component" value="Unassembled WGS sequence"/>
</dbReference>
<dbReference type="AlphaFoldDB" id="A0AAD7H0W7"/>
<evidence type="ECO:0000313" key="1">
    <source>
        <dbReference type="EMBL" id="KAJ7709386.1"/>
    </source>
</evidence>
<protein>
    <submittedName>
        <fullName evidence="1">Uncharacterized protein</fullName>
    </submittedName>
</protein>